<reference evidence="2 3" key="1">
    <citation type="journal article" date="2018" name="Front. Plant Sci.">
        <title>Red Clover (Trifolium pratense) and Zigzag Clover (T. medium) - A Picture of Genomic Similarities and Differences.</title>
        <authorList>
            <person name="Dluhosova J."/>
            <person name="Istvanek J."/>
            <person name="Nedelnik J."/>
            <person name="Repkova J."/>
        </authorList>
    </citation>
    <scope>NUCLEOTIDE SEQUENCE [LARGE SCALE GENOMIC DNA]</scope>
    <source>
        <strain evidence="3">cv. 10/8</strain>
        <tissue evidence="2">Leaf</tissue>
    </source>
</reference>
<dbReference type="AlphaFoldDB" id="A0A392SGG0"/>
<evidence type="ECO:0000313" key="3">
    <source>
        <dbReference type="Proteomes" id="UP000265520"/>
    </source>
</evidence>
<sequence>RKGERKRDKADNFGVPGEQKRELSLSEQKREKAGKGRLEATWEQPTGPAQAPR</sequence>
<feature type="compositionally biased region" description="Basic and acidic residues" evidence="1">
    <location>
        <begin position="18"/>
        <end position="40"/>
    </location>
</feature>
<dbReference type="EMBL" id="LXQA010373741">
    <property type="protein sequence ID" value="MCI47542.1"/>
    <property type="molecule type" value="Genomic_DNA"/>
</dbReference>
<proteinExistence type="predicted"/>
<protein>
    <submittedName>
        <fullName evidence="2">Uncharacterized protein</fullName>
    </submittedName>
</protein>
<feature type="non-terminal residue" evidence="2">
    <location>
        <position position="1"/>
    </location>
</feature>
<evidence type="ECO:0000256" key="1">
    <source>
        <dbReference type="SAM" id="MobiDB-lite"/>
    </source>
</evidence>
<feature type="region of interest" description="Disordered" evidence="1">
    <location>
        <begin position="1"/>
        <end position="53"/>
    </location>
</feature>
<dbReference type="Proteomes" id="UP000265520">
    <property type="component" value="Unassembled WGS sequence"/>
</dbReference>
<comment type="caution">
    <text evidence="2">The sequence shown here is derived from an EMBL/GenBank/DDBJ whole genome shotgun (WGS) entry which is preliminary data.</text>
</comment>
<organism evidence="2 3">
    <name type="scientific">Trifolium medium</name>
    <dbReference type="NCBI Taxonomy" id="97028"/>
    <lineage>
        <taxon>Eukaryota</taxon>
        <taxon>Viridiplantae</taxon>
        <taxon>Streptophyta</taxon>
        <taxon>Embryophyta</taxon>
        <taxon>Tracheophyta</taxon>
        <taxon>Spermatophyta</taxon>
        <taxon>Magnoliopsida</taxon>
        <taxon>eudicotyledons</taxon>
        <taxon>Gunneridae</taxon>
        <taxon>Pentapetalae</taxon>
        <taxon>rosids</taxon>
        <taxon>fabids</taxon>
        <taxon>Fabales</taxon>
        <taxon>Fabaceae</taxon>
        <taxon>Papilionoideae</taxon>
        <taxon>50 kb inversion clade</taxon>
        <taxon>NPAAA clade</taxon>
        <taxon>Hologalegina</taxon>
        <taxon>IRL clade</taxon>
        <taxon>Trifolieae</taxon>
        <taxon>Trifolium</taxon>
    </lineage>
</organism>
<feature type="compositionally biased region" description="Basic and acidic residues" evidence="1">
    <location>
        <begin position="1"/>
        <end position="11"/>
    </location>
</feature>
<evidence type="ECO:0000313" key="2">
    <source>
        <dbReference type="EMBL" id="MCI47542.1"/>
    </source>
</evidence>
<accession>A0A392SGG0</accession>
<keyword evidence="3" id="KW-1185">Reference proteome</keyword>
<name>A0A392SGG0_9FABA</name>